<dbReference type="InterPro" id="IPR017853">
    <property type="entry name" value="GH"/>
</dbReference>
<feature type="active site" description="Proton donor" evidence="4">
    <location>
        <position position="112"/>
    </location>
</feature>
<dbReference type="PROSITE" id="PS51764">
    <property type="entry name" value="GH26"/>
    <property type="match status" value="1"/>
</dbReference>
<evidence type="ECO:0000256" key="4">
    <source>
        <dbReference type="PROSITE-ProRule" id="PRU01100"/>
    </source>
</evidence>
<dbReference type="Gene3D" id="3.20.20.80">
    <property type="entry name" value="Glycosidases"/>
    <property type="match status" value="1"/>
</dbReference>
<evidence type="ECO:0000256" key="3">
    <source>
        <dbReference type="ARBA" id="ARBA00023295"/>
    </source>
</evidence>
<evidence type="ECO:0000313" key="7">
    <source>
        <dbReference type="Proteomes" id="UP000311382"/>
    </source>
</evidence>
<dbReference type="GO" id="GO:0016985">
    <property type="term" value="F:mannan endo-1,4-beta-mannosidase activity"/>
    <property type="evidence" value="ECO:0007669"/>
    <property type="project" value="InterPro"/>
</dbReference>
<accession>A0A5C5G3Y2</accession>
<evidence type="ECO:0000313" key="6">
    <source>
        <dbReference type="EMBL" id="TNY23142.1"/>
    </source>
</evidence>
<name>A0A5C5G3Y2_9BASI</name>
<feature type="active site" description="Nucleophile" evidence="4">
    <location>
        <position position="236"/>
    </location>
</feature>
<feature type="domain" description="GH26" evidence="5">
    <location>
        <begin position="1"/>
        <end position="336"/>
    </location>
</feature>
<dbReference type="GO" id="GO:0006080">
    <property type="term" value="P:substituted mannan metabolic process"/>
    <property type="evidence" value="ECO:0007669"/>
    <property type="project" value="InterPro"/>
</dbReference>
<evidence type="ECO:0000256" key="1">
    <source>
        <dbReference type="ARBA" id="ARBA00007754"/>
    </source>
</evidence>
<keyword evidence="2 4" id="KW-0378">Hydrolase</keyword>
<dbReference type="EMBL" id="SOZI01000015">
    <property type="protein sequence ID" value="TNY23142.1"/>
    <property type="molecule type" value="Genomic_DNA"/>
</dbReference>
<evidence type="ECO:0000259" key="5">
    <source>
        <dbReference type="PROSITE" id="PS51764"/>
    </source>
</evidence>
<dbReference type="SUPFAM" id="SSF51445">
    <property type="entry name" value="(Trans)glycosidases"/>
    <property type="match status" value="1"/>
</dbReference>
<sequence length="387" mass="42583">MSSNGISLGFLTQWGVDEPSDVRRLLGASPVAWGDYLNVNAGSEDEQFRQVDYHLDEVVESATGNVKAVYIPAVLFNGRMNQWTPELSSALAQKMRSLNRRGVIVYLRFCYEMNGGWMKYGLDPLNFVATWRSLTTAIRAVTNETFMLWAPNVAPSGISDDDVQAYEPYWPGEEYVDAVGLSLYSFGPERSINRVPSSDLFRESFQPFYDLVSPSSASSSDNPLGLSRAYEVLIAETSAPFYYNIPSNTRFWGQAGDTDITQPFPNLTRLTPSLADRPYARSDDELAVKASWLAQLTGNATAQRFPNLKLVNLFNYLKKGNATAEVIADFRYVGSDSGFNATVEAWFRHNVGNQSAYEQGYTGAAGALRPATVASVVGAVVAAVVLL</sequence>
<dbReference type="AlphaFoldDB" id="A0A5C5G3Y2"/>
<comment type="caution">
    <text evidence="6">The sequence shown here is derived from an EMBL/GenBank/DDBJ whole genome shotgun (WGS) entry which is preliminary data.</text>
</comment>
<comment type="similarity">
    <text evidence="1 4">Belongs to the glycosyl hydrolase 26 family.</text>
</comment>
<dbReference type="Proteomes" id="UP000311382">
    <property type="component" value="Unassembled WGS sequence"/>
</dbReference>
<reference evidence="6 7" key="1">
    <citation type="submission" date="2019-03" db="EMBL/GenBank/DDBJ databases">
        <title>Rhodosporidium diobovatum UCD-FST 08-225 genome sequencing, assembly, and annotation.</title>
        <authorList>
            <person name="Fakankun I.U."/>
            <person name="Fristensky B."/>
            <person name="Levin D.B."/>
        </authorList>
    </citation>
    <scope>NUCLEOTIDE SEQUENCE [LARGE SCALE GENOMIC DNA]</scope>
    <source>
        <strain evidence="6 7">UCD-FST 08-225</strain>
    </source>
</reference>
<organism evidence="6 7">
    <name type="scientific">Rhodotorula diobovata</name>
    <dbReference type="NCBI Taxonomy" id="5288"/>
    <lineage>
        <taxon>Eukaryota</taxon>
        <taxon>Fungi</taxon>
        <taxon>Dikarya</taxon>
        <taxon>Basidiomycota</taxon>
        <taxon>Pucciniomycotina</taxon>
        <taxon>Microbotryomycetes</taxon>
        <taxon>Sporidiobolales</taxon>
        <taxon>Sporidiobolaceae</taxon>
        <taxon>Rhodotorula</taxon>
    </lineage>
</organism>
<evidence type="ECO:0000256" key="2">
    <source>
        <dbReference type="ARBA" id="ARBA00022801"/>
    </source>
</evidence>
<dbReference type="InterPro" id="IPR000805">
    <property type="entry name" value="Glyco_hydro_26"/>
</dbReference>
<keyword evidence="7" id="KW-1185">Reference proteome</keyword>
<dbReference type="Pfam" id="PF02156">
    <property type="entry name" value="Glyco_hydro_26"/>
    <property type="match status" value="1"/>
</dbReference>
<keyword evidence="3 4" id="KW-0326">Glycosidase</keyword>
<gene>
    <name evidence="6" type="ORF">DMC30DRAFT_414486</name>
</gene>
<proteinExistence type="inferred from homology"/>
<dbReference type="PANTHER" id="PTHR40079:SF6">
    <property type="entry name" value="GH26 DOMAIN-CONTAINING PROTEIN"/>
    <property type="match status" value="1"/>
</dbReference>
<dbReference type="PANTHER" id="PTHR40079">
    <property type="entry name" value="MANNAN ENDO-1,4-BETA-MANNOSIDASE E-RELATED"/>
    <property type="match status" value="1"/>
</dbReference>
<dbReference type="OrthoDB" id="428177at2759"/>
<protein>
    <submittedName>
        <fullName evidence="6">Glycoside hydrolase superfamily</fullName>
    </submittedName>
</protein>
<dbReference type="InterPro" id="IPR022790">
    <property type="entry name" value="GH26_dom"/>
</dbReference>